<organism evidence="2 3">
    <name type="scientific">Gluconobacter wancherniae NBRC 103581</name>
    <dbReference type="NCBI Taxonomy" id="656744"/>
    <lineage>
        <taxon>Bacteria</taxon>
        <taxon>Pseudomonadati</taxon>
        <taxon>Pseudomonadota</taxon>
        <taxon>Alphaproteobacteria</taxon>
        <taxon>Acetobacterales</taxon>
        <taxon>Acetobacteraceae</taxon>
        <taxon>Gluconobacter</taxon>
    </lineage>
</organism>
<protein>
    <recommendedName>
        <fullName evidence="1">ABC-type transport auxiliary lipoprotein component domain-containing protein</fullName>
    </recommendedName>
</protein>
<dbReference type="OrthoDB" id="7064073at2"/>
<evidence type="ECO:0000259" key="1">
    <source>
        <dbReference type="Pfam" id="PF03886"/>
    </source>
</evidence>
<dbReference type="Pfam" id="PF03886">
    <property type="entry name" value="ABC_trans_aux"/>
    <property type="match status" value="1"/>
</dbReference>
<dbReference type="SUPFAM" id="SSF159594">
    <property type="entry name" value="XCC0632-like"/>
    <property type="match status" value="1"/>
</dbReference>
<dbReference type="RefSeq" id="WP_146798479.1">
    <property type="nucleotide sequence ID" value="NZ_BARC01000001.1"/>
</dbReference>
<evidence type="ECO:0000313" key="2">
    <source>
        <dbReference type="EMBL" id="GEK94694.1"/>
    </source>
</evidence>
<feature type="domain" description="ABC-type transport auxiliary lipoprotein component" evidence="1">
    <location>
        <begin position="40"/>
        <end position="190"/>
    </location>
</feature>
<dbReference type="PROSITE" id="PS51257">
    <property type="entry name" value="PROKAR_LIPOPROTEIN"/>
    <property type="match status" value="1"/>
</dbReference>
<evidence type="ECO:0000313" key="3">
    <source>
        <dbReference type="Proteomes" id="UP000321230"/>
    </source>
</evidence>
<dbReference type="Proteomes" id="UP000321230">
    <property type="component" value="Unassembled WGS sequence"/>
</dbReference>
<gene>
    <name evidence="2" type="ORF">GWA01_24640</name>
</gene>
<dbReference type="InterPro" id="IPR005586">
    <property type="entry name" value="ABC_trans_aux"/>
</dbReference>
<comment type="caution">
    <text evidence="2">The sequence shown here is derived from an EMBL/GenBank/DDBJ whole genome shotgun (WGS) entry which is preliminary data.</text>
</comment>
<reference evidence="2 3" key="1">
    <citation type="submission" date="2019-07" db="EMBL/GenBank/DDBJ databases">
        <title>Whole genome shotgun sequence of Gluconobacter wancherniae NBRC 103581.</title>
        <authorList>
            <person name="Hosoyama A."/>
            <person name="Uohara A."/>
            <person name="Ohji S."/>
            <person name="Ichikawa N."/>
        </authorList>
    </citation>
    <scope>NUCLEOTIDE SEQUENCE [LARGE SCALE GENOMIC DNA]</scope>
    <source>
        <strain evidence="2 3">NBRC 103581</strain>
    </source>
</reference>
<dbReference type="AlphaFoldDB" id="A0A511B2Q1"/>
<sequence length="203" mass="21438">MSYRSNYMLRSLCALGLIGSVAGCSSDPTLYTVAAVAGDALAGGPAVVEIRTPVVSPRLDRDTIVEADRGYHLKMASGDSWSEPLGDMIGHALTRDLSQRLPATTVFAQNDAVTTTPQAFVELTINRFEADPSGYAVVSGALSVHPAGSMVSPVMTYPIEWKSKDVTTGNTDRLVAQLSAGVAAISEQAAQHLRTLPLPHITQ</sequence>
<accession>A0A511B2Q1</accession>
<keyword evidence="3" id="KW-1185">Reference proteome</keyword>
<dbReference type="EMBL" id="BJUZ01000004">
    <property type="protein sequence ID" value="GEK94694.1"/>
    <property type="molecule type" value="Genomic_DNA"/>
</dbReference>
<dbReference type="Gene3D" id="3.40.50.10610">
    <property type="entry name" value="ABC-type transport auxiliary lipoprotein component"/>
    <property type="match status" value="1"/>
</dbReference>
<proteinExistence type="predicted"/>
<name>A0A511B2Q1_9PROT</name>